<dbReference type="EMBL" id="CP090174">
    <property type="protein sequence ID" value="UJO24634.1"/>
    <property type="molecule type" value="Genomic_DNA"/>
</dbReference>
<name>A0A9Q8PLL6_PASFU</name>
<dbReference type="Proteomes" id="UP000756132">
    <property type="component" value="Chromosome 12"/>
</dbReference>
<dbReference type="OrthoDB" id="3641688at2759"/>
<reference evidence="1" key="2">
    <citation type="journal article" date="2022" name="Microb. Genom.">
        <title>A chromosome-scale genome assembly of the tomato pathogen Cladosporium fulvum reveals a compartmentalized genome architecture and the presence of a dispensable chromosome.</title>
        <authorList>
            <person name="Zaccaron A.Z."/>
            <person name="Chen L.H."/>
            <person name="Samaras A."/>
            <person name="Stergiopoulos I."/>
        </authorList>
    </citation>
    <scope>NUCLEOTIDE SEQUENCE</scope>
    <source>
        <strain evidence="1">Race5_Kim</strain>
    </source>
</reference>
<dbReference type="KEGG" id="ffu:CLAFUR5_13890"/>
<keyword evidence="2" id="KW-1185">Reference proteome</keyword>
<evidence type="ECO:0000313" key="1">
    <source>
        <dbReference type="EMBL" id="UJO24634.1"/>
    </source>
</evidence>
<evidence type="ECO:0008006" key="3">
    <source>
        <dbReference type="Google" id="ProtNLM"/>
    </source>
</evidence>
<accession>A0A9Q8PLL6</accession>
<protein>
    <recommendedName>
        <fullName evidence="3">Prolyl 4-hydroxylase alpha subunit domain-containing protein</fullName>
    </recommendedName>
</protein>
<dbReference type="GeneID" id="71993768"/>
<dbReference type="PANTHER" id="PTHR33099:SF7">
    <property type="entry name" value="MYND-TYPE DOMAIN-CONTAINING PROTEIN"/>
    <property type="match status" value="1"/>
</dbReference>
<proteinExistence type="predicted"/>
<sequence length="629" mass="70235">MTEIHWHVLDTWGIVEGREILEGLWEQMQQEPSAEEKLLHELGQTLQYEGRKATFTCGGHIPIVMNPNVDESGNLTPRTGQKVQEQTIMTKPVTVRWGPDGSGRSIALPLDDNAGERQALEDLVGSCVPATFGRNRQDVYDENYRRAGAMDTTRFMTDFCPYEHGIIDIITQLLSPPITGDLKTVEPVTAQMSKEEEYRRSRRIIGVVQRFSMRRMGMSESMIHAEDVPNCMAQLGVPIMANDPLSLRLQNMLIESAMPTSNATPSLFPDFLPESQVTEIARERMIAKIRAEHDRRDTVRNEQNTQKSLRQRGIRAALYKLNVYSGPSGMFKAHVDTPRSDDQIGSLVAALPVDSEAFYSDCEHEVLELTSGHRLTLTYNLFASAGTGLLNDAALSLSPERLPLYGQLRSMLENPCFFTNGGYLGVHLAHSYPHTNNQLRRFVPNMLKGVDMAIYEAFIALRLTCVLTPNSLDSAAECLRELDMLHKLSSTPRMDKSARSGLLISLLRGVEIVPGHDEFDNDTDDVGTEDNFGTQEHDSDSLVEQYDNYGTSLNERGIEIREGKQASRKVLWLGTPVHQELSKVYMAYGNQAEMKVRYSSVALVVKIPSWAERSGAGGTAAEPIEVDDD</sequence>
<reference evidence="1" key="1">
    <citation type="submission" date="2021-12" db="EMBL/GenBank/DDBJ databases">
        <authorList>
            <person name="Zaccaron A."/>
            <person name="Stergiopoulos I."/>
        </authorList>
    </citation>
    <scope>NUCLEOTIDE SEQUENCE</scope>
    <source>
        <strain evidence="1">Race5_Kim</strain>
    </source>
</reference>
<dbReference type="RefSeq" id="XP_047769000.1">
    <property type="nucleotide sequence ID" value="XM_047913038.1"/>
</dbReference>
<dbReference type="PANTHER" id="PTHR33099">
    <property type="entry name" value="FE2OG DIOXYGENASE DOMAIN-CONTAINING PROTEIN"/>
    <property type="match status" value="1"/>
</dbReference>
<gene>
    <name evidence="1" type="ORF">CLAFUR5_13890</name>
</gene>
<organism evidence="1 2">
    <name type="scientific">Passalora fulva</name>
    <name type="common">Tomato leaf mold</name>
    <name type="synonym">Cladosporium fulvum</name>
    <dbReference type="NCBI Taxonomy" id="5499"/>
    <lineage>
        <taxon>Eukaryota</taxon>
        <taxon>Fungi</taxon>
        <taxon>Dikarya</taxon>
        <taxon>Ascomycota</taxon>
        <taxon>Pezizomycotina</taxon>
        <taxon>Dothideomycetes</taxon>
        <taxon>Dothideomycetidae</taxon>
        <taxon>Mycosphaerellales</taxon>
        <taxon>Mycosphaerellaceae</taxon>
        <taxon>Fulvia</taxon>
    </lineage>
</organism>
<evidence type="ECO:0000313" key="2">
    <source>
        <dbReference type="Proteomes" id="UP000756132"/>
    </source>
</evidence>
<dbReference type="AlphaFoldDB" id="A0A9Q8PLL6"/>